<name>A0ABP0WWX7_9BRYO</name>
<dbReference type="Pfam" id="PF01535">
    <property type="entry name" value="PPR"/>
    <property type="match status" value="1"/>
</dbReference>
<dbReference type="PANTHER" id="PTHR46870">
    <property type="entry name" value="PROTEIN THYLAKOID ASSEMBLY 8-LIKE, CHLOROPLASTIC"/>
    <property type="match status" value="1"/>
</dbReference>
<dbReference type="PROSITE" id="PS51375">
    <property type="entry name" value="PPR"/>
    <property type="match status" value="2"/>
</dbReference>
<dbReference type="Pfam" id="PF13041">
    <property type="entry name" value="PPR_2"/>
    <property type="match status" value="1"/>
</dbReference>
<feature type="repeat" description="PPR" evidence="2">
    <location>
        <begin position="210"/>
        <end position="244"/>
    </location>
</feature>
<evidence type="ECO:0000313" key="4">
    <source>
        <dbReference type="Proteomes" id="UP001497444"/>
    </source>
</evidence>
<dbReference type="Gene3D" id="1.25.40.10">
    <property type="entry name" value="Tetratricopeptide repeat domain"/>
    <property type="match status" value="1"/>
</dbReference>
<proteinExistence type="predicted"/>
<dbReference type="Proteomes" id="UP001497444">
    <property type="component" value="Chromosome 3"/>
</dbReference>
<keyword evidence="4" id="KW-1185">Reference proteome</keyword>
<evidence type="ECO:0008006" key="5">
    <source>
        <dbReference type="Google" id="ProtNLM"/>
    </source>
</evidence>
<dbReference type="InterPro" id="IPR002885">
    <property type="entry name" value="PPR_rpt"/>
</dbReference>
<keyword evidence="1" id="KW-0677">Repeat</keyword>
<protein>
    <recommendedName>
        <fullName evidence="5">Pentatricopeptide repeat-containing protein</fullName>
    </recommendedName>
</protein>
<evidence type="ECO:0000313" key="3">
    <source>
        <dbReference type="EMBL" id="CAK9269877.1"/>
    </source>
</evidence>
<dbReference type="PANTHER" id="PTHR46870:SF2">
    <property type="entry name" value="PROTEIN THYLAKOID ASSEMBLY 8-LIKE, CHLOROPLASTIC"/>
    <property type="match status" value="1"/>
</dbReference>
<dbReference type="InterPro" id="IPR011990">
    <property type="entry name" value="TPR-like_helical_dom_sf"/>
</dbReference>
<sequence>MTTTVHGVVARALSRTTKPLQNLPNTILPCCFFVSSRTSRPISSISFFPLLQSSNSAAAAAVSRGAGSTSLSLRWLQTSCASNLGSTFFGKKAGGMTELINGSSQLLESFGLDRWQQVRWSGSLKAKGKPRGPLWRQRKGISKEAMQVVFDLKRAKGDWQKEQKVLQTEASRLLKMDLLMTLVELRRQDECALAIQIFEMVRKEPWYKPDQFLYREMMDTLGRNQLIEEVERLYKDLQDEGLKPDAMILTELMGAYIRCDKVPRAFELYQEMKSSELQLEKVTYEILCRGLKKARDFEHLQIVIDDCRQAFPGLVPPYSKQMDAHSTGDREKSHA</sequence>
<evidence type="ECO:0000256" key="1">
    <source>
        <dbReference type="ARBA" id="ARBA00022737"/>
    </source>
</evidence>
<evidence type="ECO:0000256" key="2">
    <source>
        <dbReference type="PROSITE-ProRule" id="PRU00708"/>
    </source>
</evidence>
<accession>A0ABP0WWX7</accession>
<dbReference type="InterPro" id="IPR044795">
    <property type="entry name" value="THA8L-like"/>
</dbReference>
<feature type="repeat" description="PPR" evidence="2">
    <location>
        <begin position="245"/>
        <end position="279"/>
    </location>
</feature>
<organism evidence="3 4">
    <name type="scientific">Sphagnum jensenii</name>
    <dbReference type="NCBI Taxonomy" id="128206"/>
    <lineage>
        <taxon>Eukaryota</taxon>
        <taxon>Viridiplantae</taxon>
        <taxon>Streptophyta</taxon>
        <taxon>Embryophyta</taxon>
        <taxon>Bryophyta</taxon>
        <taxon>Sphagnophytina</taxon>
        <taxon>Sphagnopsida</taxon>
        <taxon>Sphagnales</taxon>
        <taxon>Sphagnaceae</taxon>
        <taxon>Sphagnum</taxon>
    </lineage>
</organism>
<gene>
    <name evidence="3" type="ORF">CSSPJE1EN1_LOCUS15355</name>
</gene>
<reference evidence="3" key="1">
    <citation type="submission" date="2024-02" db="EMBL/GenBank/DDBJ databases">
        <authorList>
            <consortium name="ELIXIR-Norway"/>
            <consortium name="Elixir Norway"/>
        </authorList>
    </citation>
    <scope>NUCLEOTIDE SEQUENCE</scope>
</reference>
<dbReference type="EMBL" id="OZ020098">
    <property type="protein sequence ID" value="CAK9269877.1"/>
    <property type="molecule type" value="Genomic_DNA"/>
</dbReference>
<dbReference type="NCBIfam" id="TIGR00756">
    <property type="entry name" value="PPR"/>
    <property type="match status" value="1"/>
</dbReference>